<accession>A0A5T4QHS8</accession>
<proteinExistence type="predicted"/>
<name>A0A5T4QHS8_SALER</name>
<dbReference type="AlphaFoldDB" id="A0A5T4QHS8"/>
<dbReference type="EMBL" id="AAGAHK010000132">
    <property type="protein sequence ID" value="EBL8161593.1"/>
    <property type="molecule type" value="Genomic_DNA"/>
</dbReference>
<protein>
    <submittedName>
        <fullName evidence="1">Conjugal transfer protein TrbA</fullName>
    </submittedName>
</protein>
<feature type="non-terminal residue" evidence="1">
    <location>
        <position position="1"/>
    </location>
</feature>
<sequence length="88" mass="9839">RANTTKGFIEGAGVVAVARAEAEAMRFGLPCPEPCVDEAVEGLRRDMLSLGLIWDEPQPDRDRKRRILTNWSLTDDILPRTPATDNEF</sequence>
<reference evidence="1" key="1">
    <citation type="submission" date="2018-05" db="EMBL/GenBank/DDBJ databases">
        <authorList>
            <consortium name="PulseNet: The National Subtyping Network for Foodborne Disease Surveillance"/>
            <person name="Tarr C.L."/>
            <person name="Trees E."/>
            <person name="Katz L.S."/>
            <person name="Carleton-Romer H.A."/>
            <person name="Stroika S."/>
            <person name="Kucerova Z."/>
            <person name="Roache K.F."/>
            <person name="Sabol A.L."/>
            <person name="Besser J."/>
            <person name="Gerner-Smidt P."/>
        </authorList>
    </citation>
    <scope>NUCLEOTIDE SEQUENCE</scope>
    <source>
        <strain evidence="1">PNUSAS041145</strain>
    </source>
</reference>
<evidence type="ECO:0000313" key="1">
    <source>
        <dbReference type="EMBL" id="EBL8161593.1"/>
    </source>
</evidence>
<comment type="caution">
    <text evidence="1">The sequence shown here is derived from an EMBL/GenBank/DDBJ whole genome shotgun (WGS) entry which is preliminary data.</text>
</comment>
<organism evidence="1">
    <name type="scientific">Salmonella enterica</name>
    <name type="common">Salmonella choleraesuis</name>
    <dbReference type="NCBI Taxonomy" id="28901"/>
    <lineage>
        <taxon>Bacteria</taxon>
        <taxon>Pseudomonadati</taxon>
        <taxon>Pseudomonadota</taxon>
        <taxon>Gammaproteobacteria</taxon>
        <taxon>Enterobacterales</taxon>
        <taxon>Enterobacteriaceae</taxon>
        <taxon>Salmonella</taxon>
    </lineage>
</organism>
<gene>
    <name evidence="1" type="ORF">DLP15_26595</name>
</gene>